<protein>
    <submittedName>
        <fullName evidence="1">Uncharacterized protein</fullName>
    </submittedName>
</protein>
<evidence type="ECO:0000313" key="1">
    <source>
        <dbReference type="EMBL" id="KKK85949.1"/>
    </source>
</evidence>
<organism evidence="1">
    <name type="scientific">marine sediment metagenome</name>
    <dbReference type="NCBI Taxonomy" id="412755"/>
    <lineage>
        <taxon>unclassified sequences</taxon>
        <taxon>metagenomes</taxon>
        <taxon>ecological metagenomes</taxon>
    </lineage>
</organism>
<comment type="caution">
    <text evidence="1">The sequence shown here is derived from an EMBL/GenBank/DDBJ whole genome shotgun (WGS) entry which is preliminary data.</text>
</comment>
<reference evidence="1" key="1">
    <citation type="journal article" date="2015" name="Nature">
        <title>Complex archaea that bridge the gap between prokaryotes and eukaryotes.</title>
        <authorList>
            <person name="Spang A."/>
            <person name="Saw J.H."/>
            <person name="Jorgensen S.L."/>
            <person name="Zaremba-Niedzwiedzka K."/>
            <person name="Martijn J."/>
            <person name="Lind A.E."/>
            <person name="van Eijk R."/>
            <person name="Schleper C."/>
            <person name="Guy L."/>
            <person name="Ettema T.J."/>
        </authorList>
    </citation>
    <scope>NUCLEOTIDE SEQUENCE</scope>
</reference>
<accession>A0A0F9B5R3</accession>
<gene>
    <name evidence="1" type="ORF">LCGC14_2768160</name>
</gene>
<name>A0A0F9B5R3_9ZZZZ</name>
<proteinExistence type="predicted"/>
<dbReference type="AlphaFoldDB" id="A0A0F9B5R3"/>
<dbReference type="EMBL" id="LAZR01051075">
    <property type="protein sequence ID" value="KKK85949.1"/>
    <property type="molecule type" value="Genomic_DNA"/>
</dbReference>
<feature type="non-terminal residue" evidence="1">
    <location>
        <position position="1"/>
    </location>
</feature>
<sequence>GPNHSGNQMMQDSKVMAKIADDHPMKVAFDSYKETDDYANARKWALQEEHVDGSLWATFCAGWNHNETSILDHKPTIHELEDILDSEPGRTRINADGSVTVVKDD</sequence>